<dbReference type="InterPro" id="IPR012349">
    <property type="entry name" value="Split_barrel_FMN-bd"/>
</dbReference>
<dbReference type="Gene3D" id="2.30.110.10">
    <property type="entry name" value="Electron Transport, Fmn-binding Protein, Chain A"/>
    <property type="match status" value="1"/>
</dbReference>
<dbReference type="RefSeq" id="WP_205459162.1">
    <property type="nucleotide sequence ID" value="NZ_JAFHKK010000014.1"/>
</dbReference>
<evidence type="ECO:0000313" key="1">
    <source>
        <dbReference type="EMBL" id="MBN2964612.1"/>
    </source>
</evidence>
<dbReference type="InterPro" id="IPR024747">
    <property type="entry name" value="Pyridox_Oxase-rel"/>
</dbReference>
<comment type="caution">
    <text evidence="1">The sequence shown here is derived from an EMBL/GenBank/DDBJ whole genome shotgun (WGS) entry which is preliminary data.</text>
</comment>
<sequence length="257" mass="28845">MKETLVSVQRYALMHKMSQFQVIKRINSRELKTVEKEGKTWIVLTEEIPAAPSSLRRYEFESADEGLFETLMQTCSYGTLSLVEGGMPYGVPVNFTWWKGCVVFHGSKEGRKMRLIKANPQASFSVVEPYAFVPSYATHSTLACSATQFFASLIFQGDVRILNDATEKAVALDALMAKHQPEGNHEPIASQGHKTMLEKTAVFALAPISRTMKVKFGQNLPKIQQEKIIETLRARKGVLDEETIKMMQVLFTCKGTT</sequence>
<protein>
    <submittedName>
        <fullName evidence="1">Pyridoxamine 5'-phosphate oxidase family protein</fullName>
    </submittedName>
</protein>
<dbReference type="SUPFAM" id="SSF50475">
    <property type="entry name" value="FMN-binding split barrel"/>
    <property type="match status" value="1"/>
</dbReference>
<accession>A0ABS2WSL8</accession>
<reference evidence="1 2" key="3">
    <citation type="submission" date="2021-02" db="EMBL/GenBank/DDBJ databases">
        <authorList>
            <person name="Merkel A.Y."/>
        </authorList>
    </citation>
    <scope>NUCLEOTIDE SEQUENCE [LARGE SCALE GENOMIC DNA]</scope>
    <source>
        <strain evidence="1 2">T05b</strain>
    </source>
</reference>
<dbReference type="Proteomes" id="UP000703590">
    <property type="component" value="Unassembled WGS sequence"/>
</dbReference>
<reference evidence="2" key="1">
    <citation type="submission" date="2021-02" db="EMBL/GenBank/DDBJ databases">
        <title>Sulfurospirillum tamanensis sp. nov.</title>
        <authorList>
            <person name="Merkel A.Y."/>
        </authorList>
    </citation>
    <scope>NUCLEOTIDE SEQUENCE [LARGE SCALE GENOMIC DNA]</scope>
    <source>
        <strain evidence="2">T05b</strain>
    </source>
</reference>
<proteinExistence type="predicted"/>
<reference evidence="1 2" key="2">
    <citation type="submission" date="2021-02" db="EMBL/GenBank/DDBJ databases">
        <title>Sulfurospirillum tamanensis sp. nov.</title>
        <authorList>
            <person name="Frolova A."/>
            <person name="Merkel A."/>
            <person name="Slobodkin A."/>
        </authorList>
    </citation>
    <scope>NUCLEOTIDE SEQUENCE [LARGE SCALE GENOMIC DNA]</scope>
    <source>
        <strain evidence="1 2">T05b</strain>
    </source>
</reference>
<organism evidence="1 2">
    <name type="scientific">Sulfurospirillum tamanense</name>
    <dbReference type="NCBI Taxonomy" id="2813362"/>
    <lineage>
        <taxon>Bacteria</taxon>
        <taxon>Pseudomonadati</taxon>
        <taxon>Campylobacterota</taxon>
        <taxon>Epsilonproteobacteria</taxon>
        <taxon>Campylobacterales</taxon>
        <taxon>Sulfurospirillaceae</taxon>
        <taxon>Sulfurospirillum</taxon>
    </lineage>
</organism>
<evidence type="ECO:0000313" key="2">
    <source>
        <dbReference type="Proteomes" id="UP000703590"/>
    </source>
</evidence>
<gene>
    <name evidence="1" type="ORF">JWV37_07460</name>
</gene>
<dbReference type="PANTHER" id="PTHR34071">
    <property type="entry name" value="5-NITROIMIDAZOLE ANTIBIOTICS RESISTANCE PROTEIN, NIMA-FAMILY-RELATED PROTEIN-RELATED"/>
    <property type="match status" value="1"/>
</dbReference>
<dbReference type="EMBL" id="JAFHKK010000014">
    <property type="protein sequence ID" value="MBN2964612.1"/>
    <property type="molecule type" value="Genomic_DNA"/>
</dbReference>
<keyword evidence="2" id="KW-1185">Reference proteome</keyword>
<name>A0ABS2WSL8_9BACT</name>
<dbReference type="PANTHER" id="PTHR34071:SF2">
    <property type="entry name" value="FLAVIN-NUCLEOTIDE-BINDING PROTEIN"/>
    <property type="match status" value="1"/>
</dbReference>
<dbReference type="Pfam" id="PF12900">
    <property type="entry name" value="Pyridox_ox_2"/>
    <property type="match status" value="1"/>
</dbReference>